<name>A0A0R3U3T6_MESCO</name>
<gene>
    <name evidence="1" type="ORF">MCOS_LOCUS1261</name>
</gene>
<accession>A0A0R3U3T6</accession>
<dbReference type="Proteomes" id="UP000267029">
    <property type="component" value="Unassembled WGS sequence"/>
</dbReference>
<dbReference type="WBParaSite" id="MCOS_0000126001-mRNA-1">
    <property type="protein sequence ID" value="MCOS_0000126001-mRNA-1"/>
    <property type="gene ID" value="MCOS_0000126001"/>
</dbReference>
<evidence type="ECO:0000313" key="3">
    <source>
        <dbReference type="WBParaSite" id="MCOS_0000126001-mRNA-1"/>
    </source>
</evidence>
<organism evidence="3">
    <name type="scientific">Mesocestoides corti</name>
    <name type="common">Flatworm</name>
    <dbReference type="NCBI Taxonomy" id="53468"/>
    <lineage>
        <taxon>Eukaryota</taxon>
        <taxon>Metazoa</taxon>
        <taxon>Spiralia</taxon>
        <taxon>Lophotrochozoa</taxon>
        <taxon>Platyhelminthes</taxon>
        <taxon>Cestoda</taxon>
        <taxon>Eucestoda</taxon>
        <taxon>Cyclophyllidea</taxon>
        <taxon>Mesocestoididae</taxon>
        <taxon>Mesocestoides</taxon>
    </lineage>
</organism>
<sequence length="104" mass="11792">MNIISVSDFPTCVITRGTFAKKIKRGKADMRNRETRSCRFADKPLSPNDTVVKTPEVIPYVARSVATRPGTRRPLSDPNEPLKPPQALYRSFNIRKNFDLLMGK</sequence>
<reference evidence="3" key="1">
    <citation type="submission" date="2017-02" db="UniProtKB">
        <authorList>
            <consortium name="WormBaseParasite"/>
        </authorList>
    </citation>
    <scope>IDENTIFICATION</scope>
</reference>
<evidence type="ECO:0000313" key="1">
    <source>
        <dbReference type="EMBL" id="VDD75258.1"/>
    </source>
</evidence>
<reference evidence="1 2" key="2">
    <citation type="submission" date="2018-10" db="EMBL/GenBank/DDBJ databases">
        <authorList>
            <consortium name="Pathogen Informatics"/>
        </authorList>
    </citation>
    <scope>NUCLEOTIDE SEQUENCE [LARGE SCALE GENOMIC DNA]</scope>
</reference>
<proteinExistence type="predicted"/>
<dbReference type="AlphaFoldDB" id="A0A0R3U3T6"/>
<evidence type="ECO:0000313" key="2">
    <source>
        <dbReference type="Proteomes" id="UP000267029"/>
    </source>
</evidence>
<protein>
    <submittedName>
        <fullName evidence="1 3">Uncharacterized protein</fullName>
    </submittedName>
</protein>
<dbReference type="EMBL" id="UXSR01000145">
    <property type="protein sequence ID" value="VDD75258.1"/>
    <property type="molecule type" value="Genomic_DNA"/>
</dbReference>
<keyword evidence="2" id="KW-1185">Reference proteome</keyword>